<dbReference type="InterPro" id="IPR023093">
    <property type="entry name" value="ScpA-like_C"/>
</dbReference>
<name>A0A6G1S709_9ACAR</name>
<feature type="compositionally biased region" description="Polar residues" evidence="6">
    <location>
        <begin position="297"/>
        <end position="310"/>
    </location>
</feature>
<dbReference type="GO" id="GO:0005634">
    <property type="term" value="C:nucleus"/>
    <property type="evidence" value="ECO:0007669"/>
    <property type="project" value="UniProtKB-SubCell"/>
</dbReference>
<dbReference type="InterPro" id="IPR039781">
    <property type="entry name" value="Rad21/Rec8-like"/>
</dbReference>
<evidence type="ECO:0000256" key="4">
    <source>
        <dbReference type="ARBA" id="ARBA00022454"/>
    </source>
</evidence>
<feature type="region of interest" description="Disordered" evidence="6">
    <location>
        <begin position="220"/>
        <end position="320"/>
    </location>
</feature>
<evidence type="ECO:0000256" key="1">
    <source>
        <dbReference type="ARBA" id="ARBA00004123"/>
    </source>
</evidence>
<dbReference type="InterPro" id="IPR006910">
    <property type="entry name" value="Rad21_Rec8_N"/>
</dbReference>
<sequence length="669" mass="73241">MFYSVFVLGKKGPLARVWLAAHWDRKITRSQILETNIVESVDSILEPRIKLSLRTSSHLLLGIVRIYARKTIYLLQDCQDAAFKIKSAFRPGAVDLPEGKQEANVNAITLPEMLDFVTNFDLIEPPTLIEPVVNTTNHRNITLAEDVAMTDDTFLSGYQWGGMGAANNSEVSAVRNASNVSGAKALQQLDANLNDDGFGGELGVAPLPDDEFFQVDIDADGAPKGEEIPSQTQQPDRPMSRASVAGSDISAANSMADSGPPSTPGGAGGFGNDDIDNVQGPFDSMRDMDGVGDENAPPTNGDSRINNGNLPTIPEEGQENVDQSLPDSMVLDPVIQDAQGMMPRRKRRRRLGIIIDEVKTLSGEEIKAQLSDTKDIVTALDLAPPTKQLMEVKRSANVDKLFTQPECHILSKVLIEHYTRNLISSKLDHDTAEGELPSMARPDGFNNNSFNGHMDSFAPSFGYDGDMSGANQDVSYLMDNQGDMSGGDYPLPKTPKTPGANRGSQQSQAASKSGSPKKKRSKTDTSSDQLIDPKQRSATKQPHDQPSELGDMGFNESYNNNNITADDDDGPTDDPMNVGETEEQYEERIRNRRTHILLQLLGPRLDEEGALQFSQLCRNYRRKQVAQNFFSLLVLKKQQAIDLVQEETGNSYGELYISKGPKFNAVPTH</sequence>
<dbReference type="Pfam" id="PF04824">
    <property type="entry name" value="Rad21_Rec8"/>
    <property type="match status" value="1"/>
</dbReference>
<feature type="compositionally biased region" description="Low complexity" evidence="6">
    <location>
        <begin position="502"/>
        <end position="514"/>
    </location>
</feature>
<feature type="region of interest" description="Disordered" evidence="6">
    <location>
        <begin position="472"/>
        <end position="582"/>
    </location>
</feature>
<proteinExistence type="inferred from homology"/>
<dbReference type="SUPFAM" id="SSF46785">
    <property type="entry name" value="Winged helix' DNA-binding domain"/>
    <property type="match status" value="1"/>
</dbReference>
<evidence type="ECO:0000259" key="7">
    <source>
        <dbReference type="Pfam" id="PF04824"/>
    </source>
</evidence>
<dbReference type="PANTHER" id="PTHR12585">
    <property type="entry name" value="SCC1 / RAD21 FAMILY MEMBER"/>
    <property type="match status" value="1"/>
</dbReference>
<dbReference type="GO" id="GO:0007062">
    <property type="term" value="P:sister chromatid cohesion"/>
    <property type="evidence" value="ECO:0007669"/>
    <property type="project" value="InterPro"/>
</dbReference>
<dbReference type="PANTHER" id="PTHR12585:SF69">
    <property type="entry name" value="FI11703P"/>
    <property type="match status" value="1"/>
</dbReference>
<gene>
    <name evidence="9" type="primary">rad21</name>
    <name evidence="9" type="ORF">g.20754</name>
</gene>
<dbReference type="GO" id="GO:0003682">
    <property type="term" value="F:chromatin binding"/>
    <property type="evidence" value="ECO:0007669"/>
    <property type="project" value="TreeGrafter"/>
</dbReference>
<evidence type="ECO:0000256" key="3">
    <source>
        <dbReference type="ARBA" id="ARBA00009870"/>
    </source>
</evidence>
<dbReference type="GO" id="GO:0008278">
    <property type="term" value="C:cohesin complex"/>
    <property type="evidence" value="ECO:0007669"/>
    <property type="project" value="InterPro"/>
</dbReference>
<dbReference type="Pfam" id="PF04825">
    <property type="entry name" value="Rad21_Rec8_N"/>
    <property type="match status" value="1"/>
</dbReference>
<dbReference type="EMBL" id="GGYP01000971">
    <property type="protein sequence ID" value="MDE45742.1"/>
    <property type="molecule type" value="Transcribed_RNA"/>
</dbReference>
<keyword evidence="5" id="KW-0539">Nucleus</keyword>
<accession>A0A6G1S709</accession>
<dbReference type="Gene3D" id="1.10.10.580">
    <property type="entry name" value="Structural maintenance of chromosome 1. Chain E"/>
    <property type="match status" value="1"/>
</dbReference>
<dbReference type="CDD" id="cd21792">
    <property type="entry name" value="Rad21_Rec8_M_NXP1-like"/>
    <property type="match status" value="1"/>
</dbReference>
<dbReference type="GO" id="GO:1990414">
    <property type="term" value="P:replication-born double-strand break repair via sister chromatid exchange"/>
    <property type="evidence" value="ECO:0007669"/>
    <property type="project" value="TreeGrafter"/>
</dbReference>
<evidence type="ECO:0000256" key="6">
    <source>
        <dbReference type="SAM" id="MobiDB-lite"/>
    </source>
</evidence>
<feature type="domain" description="Rad21/Rec8-like protein C-terminal eukaryotic" evidence="7">
    <location>
        <begin position="607"/>
        <end position="663"/>
    </location>
</feature>
<evidence type="ECO:0000313" key="9">
    <source>
        <dbReference type="EMBL" id="MDE45742.1"/>
    </source>
</evidence>
<dbReference type="InterPro" id="IPR049589">
    <property type="entry name" value="NXP1_M-like"/>
</dbReference>
<evidence type="ECO:0000259" key="8">
    <source>
        <dbReference type="Pfam" id="PF04825"/>
    </source>
</evidence>
<comment type="similarity">
    <text evidence="3">Belongs to the rad21 family.</text>
</comment>
<dbReference type="InterPro" id="IPR006909">
    <property type="entry name" value="Rad21/Rec8_C_eu"/>
</dbReference>
<evidence type="ECO:0000256" key="2">
    <source>
        <dbReference type="ARBA" id="ARBA00004286"/>
    </source>
</evidence>
<feature type="compositionally biased region" description="Basic and acidic residues" evidence="6">
    <location>
        <begin position="531"/>
        <end position="546"/>
    </location>
</feature>
<feature type="domain" description="Rad21/Rec8-like protein N-terminal" evidence="8">
    <location>
        <begin position="1"/>
        <end position="103"/>
    </location>
</feature>
<keyword evidence="4" id="KW-0158">Chromosome</keyword>
<reference evidence="9" key="1">
    <citation type="submission" date="2018-10" db="EMBL/GenBank/DDBJ databases">
        <title>Transcriptome assembly of Aceria tosichella (Wheat curl mite) Type 2.</title>
        <authorList>
            <person name="Scully E.D."/>
            <person name="Geib S.M."/>
            <person name="Palmer N.A."/>
            <person name="Gupta A.K."/>
            <person name="Sarath G."/>
            <person name="Tatineni S."/>
        </authorList>
    </citation>
    <scope>NUCLEOTIDE SEQUENCE</scope>
    <source>
        <strain evidence="9">LincolnNE</strain>
    </source>
</reference>
<organism evidence="9">
    <name type="scientific">Aceria tosichella</name>
    <name type="common">wheat curl mite</name>
    <dbReference type="NCBI Taxonomy" id="561515"/>
    <lineage>
        <taxon>Eukaryota</taxon>
        <taxon>Metazoa</taxon>
        <taxon>Ecdysozoa</taxon>
        <taxon>Arthropoda</taxon>
        <taxon>Chelicerata</taxon>
        <taxon>Arachnida</taxon>
        <taxon>Acari</taxon>
        <taxon>Acariformes</taxon>
        <taxon>Trombidiformes</taxon>
        <taxon>Prostigmata</taxon>
        <taxon>Eupodina</taxon>
        <taxon>Eriophyoidea</taxon>
        <taxon>Eriophyidae</taxon>
        <taxon>Eriophyinae</taxon>
        <taxon>Aceriini</taxon>
        <taxon>Aceria</taxon>
    </lineage>
</organism>
<evidence type="ECO:0000256" key="5">
    <source>
        <dbReference type="ARBA" id="ARBA00023242"/>
    </source>
</evidence>
<protein>
    <submittedName>
        <fullName evidence="9">Double-strand-break repair protein rad21</fullName>
    </submittedName>
</protein>
<dbReference type="InterPro" id="IPR036390">
    <property type="entry name" value="WH_DNA-bd_sf"/>
</dbReference>
<comment type="subcellular location">
    <subcellularLocation>
        <location evidence="2">Chromosome</location>
    </subcellularLocation>
    <subcellularLocation>
        <location evidence="1">Nucleus</location>
    </subcellularLocation>
</comment>
<dbReference type="AlphaFoldDB" id="A0A6G1S709"/>